<dbReference type="GO" id="GO:0022857">
    <property type="term" value="F:transmembrane transporter activity"/>
    <property type="evidence" value="ECO:0007669"/>
    <property type="project" value="InterPro"/>
</dbReference>
<feature type="transmembrane region" description="Helical" evidence="8">
    <location>
        <begin position="291"/>
        <end position="315"/>
    </location>
</feature>
<sequence length="536" mass="58492">MLHSEKISAIARAEGVADYTSDHRVGEDNIRAFGLDVHNPVFAVSGTTIVVFVAFALSYPELAAELFGQWRIALTTRLDWFFMAVANFALLFCLYLVVSPLGSIRLGGPQARPRYGYPSWVAMLFAAGIGIGIMFYGVLEPMSHALTPPLSSEGITGGARRELAMASTIYHWAFHPWAIYSLVGLSLAFFSFNKGLPLVIRSALYPLFGDRIWGWPGHMIDVLAVLATLFGLATSLGFGAEQASGGIAYLFGLPNENWLRVAVIAFITAIALISILRGLDGGIKRLSELNMLAAGVLGAYILVLGPTGDILGGFFQYGAAYVRYLPELSNWVGREDNYYMHDWTTFYWAWWIAFSPFVGMFIARISSGRTVREFVVAALLAPSAIFVLWMTIFGETAMDQYFLEGLQEVAATVREFQPELTLFVFLEEFPLTLATSLLGVVLVIIFFVTSMDSGSLIVDTMTAGGKIETPVGQRIFWCIFLGLLGVSLMLGGGLSSLQALALASAFPFAAIMLLMVVSLHRGLRAELKLLDPVGRA</sequence>
<gene>
    <name evidence="9" type="ORF">EV688_103180</name>
</gene>
<evidence type="ECO:0000313" key="10">
    <source>
        <dbReference type="Proteomes" id="UP000294980"/>
    </source>
</evidence>
<comment type="subcellular location">
    <subcellularLocation>
        <location evidence="1">Cell membrane</location>
        <topology evidence="1">Multi-pass membrane protein</topology>
    </subcellularLocation>
</comment>
<feature type="transmembrane region" description="Helical" evidence="8">
    <location>
        <begin position="500"/>
        <end position="519"/>
    </location>
</feature>
<evidence type="ECO:0000256" key="5">
    <source>
        <dbReference type="ARBA" id="ARBA00022692"/>
    </source>
</evidence>
<keyword evidence="10" id="KW-1185">Reference proteome</keyword>
<feature type="transmembrane region" description="Helical" evidence="8">
    <location>
        <begin position="169"/>
        <end position="192"/>
    </location>
</feature>
<comment type="similarity">
    <text evidence="2">Belongs to the BCCT transporter (TC 2.A.15) family.</text>
</comment>
<evidence type="ECO:0000256" key="7">
    <source>
        <dbReference type="ARBA" id="ARBA00023136"/>
    </source>
</evidence>
<feature type="transmembrane region" description="Helical" evidence="8">
    <location>
        <begin position="374"/>
        <end position="393"/>
    </location>
</feature>
<dbReference type="GO" id="GO:0005886">
    <property type="term" value="C:plasma membrane"/>
    <property type="evidence" value="ECO:0007669"/>
    <property type="project" value="UniProtKB-SubCell"/>
</dbReference>
<evidence type="ECO:0000256" key="8">
    <source>
        <dbReference type="SAM" id="Phobius"/>
    </source>
</evidence>
<dbReference type="Proteomes" id="UP000294980">
    <property type="component" value="Unassembled WGS sequence"/>
</dbReference>
<keyword evidence="7 8" id="KW-0472">Membrane</keyword>
<comment type="caution">
    <text evidence="9">The sequence shown here is derived from an EMBL/GenBank/DDBJ whole genome shotgun (WGS) entry which is preliminary data.</text>
</comment>
<feature type="transmembrane region" description="Helical" evidence="8">
    <location>
        <begin position="345"/>
        <end position="362"/>
    </location>
</feature>
<evidence type="ECO:0000256" key="6">
    <source>
        <dbReference type="ARBA" id="ARBA00022989"/>
    </source>
</evidence>
<accession>A0A4R2LCV2</accession>
<keyword evidence="6 8" id="KW-1133">Transmembrane helix</keyword>
<evidence type="ECO:0000256" key="1">
    <source>
        <dbReference type="ARBA" id="ARBA00004651"/>
    </source>
</evidence>
<dbReference type="Pfam" id="PF02028">
    <property type="entry name" value="BCCT"/>
    <property type="match status" value="1"/>
</dbReference>
<keyword evidence="4" id="KW-1003">Cell membrane</keyword>
<dbReference type="OrthoDB" id="9775735at2"/>
<dbReference type="AlphaFoldDB" id="A0A4R2LCV2"/>
<keyword evidence="5 8" id="KW-0812">Transmembrane</keyword>
<protein>
    <submittedName>
        <fullName evidence="9">BCCT family betaine/carnitine transporter</fullName>
    </submittedName>
</protein>
<dbReference type="InterPro" id="IPR000060">
    <property type="entry name" value="BCCT_transptr"/>
</dbReference>
<dbReference type="EMBL" id="SLWX01000003">
    <property type="protein sequence ID" value="TCO77165.1"/>
    <property type="molecule type" value="Genomic_DNA"/>
</dbReference>
<evidence type="ECO:0000256" key="2">
    <source>
        <dbReference type="ARBA" id="ARBA00005658"/>
    </source>
</evidence>
<keyword evidence="3" id="KW-0813">Transport</keyword>
<feature type="transmembrane region" description="Helical" evidence="8">
    <location>
        <begin position="429"/>
        <end position="448"/>
    </location>
</feature>
<feature type="transmembrane region" description="Helical" evidence="8">
    <location>
        <begin position="475"/>
        <end position="494"/>
    </location>
</feature>
<organism evidence="9 10">
    <name type="scientific">Chromatocurvus halotolerans</name>
    <dbReference type="NCBI Taxonomy" id="1132028"/>
    <lineage>
        <taxon>Bacteria</taxon>
        <taxon>Pseudomonadati</taxon>
        <taxon>Pseudomonadota</taxon>
        <taxon>Gammaproteobacteria</taxon>
        <taxon>Cellvibrionales</taxon>
        <taxon>Halieaceae</taxon>
        <taxon>Chromatocurvus</taxon>
    </lineage>
</organism>
<evidence type="ECO:0000256" key="3">
    <source>
        <dbReference type="ARBA" id="ARBA00022448"/>
    </source>
</evidence>
<feature type="transmembrane region" description="Helical" evidence="8">
    <location>
        <begin position="41"/>
        <end position="60"/>
    </location>
</feature>
<dbReference type="RefSeq" id="WP_117317221.1">
    <property type="nucleotide sequence ID" value="NZ_QQSW01000008.1"/>
</dbReference>
<dbReference type="PANTHER" id="PTHR30047">
    <property type="entry name" value="HIGH-AFFINITY CHOLINE TRANSPORT PROTEIN-RELATED"/>
    <property type="match status" value="1"/>
</dbReference>
<dbReference type="NCBIfam" id="TIGR00842">
    <property type="entry name" value="bcct"/>
    <property type="match status" value="1"/>
</dbReference>
<evidence type="ECO:0000256" key="4">
    <source>
        <dbReference type="ARBA" id="ARBA00022475"/>
    </source>
</evidence>
<evidence type="ECO:0000313" key="9">
    <source>
        <dbReference type="EMBL" id="TCO77165.1"/>
    </source>
</evidence>
<feature type="transmembrane region" description="Helical" evidence="8">
    <location>
        <begin position="258"/>
        <end position="279"/>
    </location>
</feature>
<feature type="transmembrane region" description="Helical" evidence="8">
    <location>
        <begin position="213"/>
        <end position="238"/>
    </location>
</feature>
<dbReference type="PANTHER" id="PTHR30047:SF7">
    <property type="entry name" value="HIGH-AFFINITY CHOLINE TRANSPORT PROTEIN"/>
    <property type="match status" value="1"/>
</dbReference>
<proteinExistence type="inferred from homology"/>
<feature type="transmembrane region" description="Helical" evidence="8">
    <location>
        <begin position="119"/>
        <end position="139"/>
    </location>
</feature>
<reference evidence="9 10" key="1">
    <citation type="submission" date="2019-03" db="EMBL/GenBank/DDBJ databases">
        <title>Genomic Encyclopedia of Type Strains, Phase IV (KMG-IV): sequencing the most valuable type-strain genomes for metagenomic binning, comparative biology and taxonomic classification.</title>
        <authorList>
            <person name="Goeker M."/>
        </authorList>
    </citation>
    <scope>NUCLEOTIDE SEQUENCE [LARGE SCALE GENOMIC DNA]</scope>
    <source>
        <strain evidence="9 10">DSM 23344</strain>
    </source>
</reference>
<feature type="transmembrane region" description="Helical" evidence="8">
    <location>
        <begin position="80"/>
        <end position="98"/>
    </location>
</feature>
<name>A0A4R2LCV2_9GAMM</name>